<proteinExistence type="inferred from homology"/>
<comment type="similarity">
    <text evidence="1 2">Belongs to the small heat shock protein (HSP20) family.</text>
</comment>
<dbReference type="CDD" id="cd06464">
    <property type="entry name" value="ACD_sHsps-like"/>
    <property type="match status" value="1"/>
</dbReference>
<sequence length="218" mass="22836">MSEQSGGSGRGWRGRSAGWDPMGELQALRAELARLVGGPSGPPEVELTETAEGWEVVVRLPGVAPEEVAVELDDRELCVRARSEAEVNADHGIPGGLETRGFEYRVDLPSRVDPDAIDAVMDHGLLRVRLPRATRPAPRTITVGQPAPVSAPPRPAPAAPPHAAPPARAADGHPERGTPPVDPAADREMHHPDVGTGSGAPTPDRPGPSEGTGQIDRP</sequence>
<dbReference type="Gene3D" id="2.60.40.790">
    <property type="match status" value="1"/>
</dbReference>
<feature type="region of interest" description="Disordered" evidence="3">
    <location>
        <begin position="131"/>
        <end position="218"/>
    </location>
</feature>
<keyword evidence="5" id="KW-1185">Reference proteome</keyword>
<dbReference type="Pfam" id="PF00011">
    <property type="entry name" value="HSP20"/>
    <property type="match status" value="1"/>
</dbReference>
<dbReference type="OrthoDB" id="5242916at2"/>
<reference evidence="4 5" key="1">
    <citation type="submission" date="2019-07" db="EMBL/GenBank/DDBJ databases">
        <title>R&amp;d 2014.</title>
        <authorList>
            <person name="Klenk H.-P."/>
        </authorList>
    </citation>
    <scope>NUCLEOTIDE SEQUENCE [LARGE SCALE GENOMIC DNA]</scope>
    <source>
        <strain evidence="4 5">DSM 43912</strain>
    </source>
</reference>
<dbReference type="EMBL" id="VLLP01000001">
    <property type="protein sequence ID" value="TWJ31645.1"/>
    <property type="molecule type" value="Genomic_DNA"/>
</dbReference>
<gene>
    <name evidence="4" type="ORF">JD81_05204</name>
</gene>
<dbReference type="RefSeq" id="WP_145820560.1">
    <property type="nucleotide sequence ID" value="NZ_AP023438.1"/>
</dbReference>
<feature type="compositionally biased region" description="Low complexity" evidence="3">
    <location>
        <begin position="131"/>
        <end position="148"/>
    </location>
</feature>
<evidence type="ECO:0000313" key="4">
    <source>
        <dbReference type="EMBL" id="TWJ31645.1"/>
    </source>
</evidence>
<feature type="compositionally biased region" description="Basic and acidic residues" evidence="3">
    <location>
        <begin position="184"/>
        <end position="193"/>
    </location>
</feature>
<feature type="compositionally biased region" description="Pro residues" evidence="3">
    <location>
        <begin position="149"/>
        <end position="164"/>
    </location>
</feature>
<name>A0A562WN71_9ACTN</name>
<evidence type="ECO:0000256" key="3">
    <source>
        <dbReference type="SAM" id="MobiDB-lite"/>
    </source>
</evidence>
<dbReference type="PROSITE" id="PS01031">
    <property type="entry name" value="SHSP"/>
    <property type="match status" value="1"/>
</dbReference>
<dbReference type="InterPro" id="IPR008978">
    <property type="entry name" value="HSP20-like_chaperone"/>
</dbReference>
<evidence type="ECO:0000313" key="5">
    <source>
        <dbReference type="Proteomes" id="UP000319728"/>
    </source>
</evidence>
<protein>
    <submittedName>
        <fullName evidence="4">HSP20 family protein</fullName>
    </submittedName>
</protein>
<evidence type="ECO:0000256" key="2">
    <source>
        <dbReference type="RuleBase" id="RU003616"/>
    </source>
</evidence>
<dbReference type="AlphaFoldDB" id="A0A562WN71"/>
<comment type="caution">
    <text evidence="4">The sequence shown here is derived from an EMBL/GenBank/DDBJ whole genome shotgun (WGS) entry which is preliminary data.</text>
</comment>
<evidence type="ECO:0000256" key="1">
    <source>
        <dbReference type="PROSITE-ProRule" id="PRU00285"/>
    </source>
</evidence>
<organism evidence="4 5">
    <name type="scientific">Micromonospora sagamiensis</name>
    <dbReference type="NCBI Taxonomy" id="47875"/>
    <lineage>
        <taxon>Bacteria</taxon>
        <taxon>Bacillati</taxon>
        <taxon>Actinomycetota</taxon>
        <taxon>Actinomycetes</taxon>
        <taxon>Micromonosporales</taxon>
        <taxon>Micromonosporaceae</taxon>
        <taxon>Micromonospora</taxon>
    </lineage>
</organism>
<dbReference type="SUPFAM" id="SSF49764">
    <property type="entry name" value="HSP20-like chaperones"/>
    <property type="match status" value="1"/>
</dbReference>
<accession>A0A562WN71</accession>
<dbReference type="InterPro" id="IPR002068">
    <property type="entry name" value="A-crystallin/Hsp20_dom"/>
</dbReference>
<dbReference type="Proteomes" id="UP000319728">
    <property type="component" value="Unassembled WGS sequence"/>
</dbReference>